<keyword evidence="3" id="KW-1185">Reference proteome</keyword>
<dbReference type="Proteomes" id="UP000724874">
    <property type="component" value="Unassembled WGS sequence"/>
</dbReference>
<feature type="non-terminal residue" evidence="2">
    <location>
        <position position="103"/>
    </location>
</feature>
<evidence type="ECO:0000256" key="1">
    <source>
        <dbReference type="SAM" id="MobiDB-lite"/>
    </source>
</evidence>
<protein>
    <submittedName>
        <fullName evidence="2">Uncharacterized protein</fullName>
    </submittedName>
</protein>
<evidence type="ECO:0000313" key="2">
    <source>
        <dbReference type="EMBL" id="KAF8878886.1"/>
    </source>
</evidence>
<gene>
    <name evidence="2" type="ORF">CPB84DRAFT_1793725</name>
</gene>
<organism evidence="2 3">
    <name type="scientific">Gymnopilus junonius</name>
    <name type="common">Spectacular rustgill mushroom</name>
    <name type="synonym">Gymnopilus spectabilis subsp. junonius</name>
    <dbReference type="NCBI Taxonomy" id="109634"/>
    <lineage>
        <taxon>Eukaryota</taxon>
        <taxon>Fungi</taxon>
        <taxon>Dikarya</taxon>
        <taxon>Basidiomycota</taxon>
        <taxon>Agaricomycotina</taxon>
        <taxon>Agaricomycetes</taxon>
        <taxon>Agaricomycetidae</taxon>
        <taxon>Agaricales</taxon>
        <taxon>Agaricineae</taxon>
        <taxon>Hymenogastraceae</taxon>
        <taxon>Gymnopilus</taxon>
    </lineage>
</organism>
<evidence type="ECO:0000313" key="3">
    <source>
        <dbReference type="Proteomes" id="UP000724874"/>
    </source>
</evidence>
<comment type="caution">
    <text evidence="2">The sequence shown here is derived from an EMBL/GenBank/DDBJ whole genome shotgun (WGS) entry which is preliminary data.</text>
</comment>
<reference evidence="2" key="1">
    <citation type="submission" date="2020-11" db="EMBL/GenBank/DDBJ databases">
        <authorList>
            <consortium name="DOE Joint Genome Institute"/>
            <person name="Ahrendt S."/>
            <person name="Riley R."/>
            <person name="Andreopoulos W."/>
            <person name="LaButti K."/>
            <person name="Pangilinan J."/>
            <person name="Ruiz-duenas F.J."/>
            <person name="Barrasa J.M."/>
            <person name="Sanchez-Garcia M."/>
            <person name="Camarero S."/>
            <person name="Miyauchi S."/>
            <person name="Serrano A."/>
            <person name="Linde D."/>
            <person name="Babiker R."/>
            <person name="Drula E."/>
            <person name="Ayuso-Fernandez I."/>
            <person name="Pacheco R."/>
            <person name="Padilla G."/>
            <person name="Ferreira P."/>
            <person name="Barriuso J."/>
            <person name="Kellner H."/>
            <person name="Castanera R."/>
            <person name="Alfaro M."/>
            <person name="Ramirez L."/>
            <person name="Pisabarro A.G."/>
            <person name="Kuo A."/>
            <person name="Tritt A."/>
            <person name="Lipzen A."/>
            <person name="He G."/>
            <person name="Yan M."/>
            <person name="Ng V."/>
            <person name="Cullen D."/>
            <person name="Martin F."/>
            <person name="Rosso M.-N."/>
            <person name="Henrissat B."/>
            <person name="Hibbett D."/>
            <person name="Martinez A.T."/>
            <person name="Grigoriev I.V."/>
        </authorList>
    </citation>
    <scope>NUCLEOTIDE SEQUENCE</scope>
    <source>
        <strain evidence="2">AH 44721</strain>
    </source>
</reference>
<feature type="compositionally biased region" description="Polar residues" evidence="1">
    <location>
        <begin position="10"/>
        <end position="35"/>
    </location>
</feature>
<sequence length="103" mass="11724">MLLSPARPSQGATTSSPFIYTSQRNSQAKPSQARPTSPFIPILLRSPLTPPHAYYIRPSPTKGEALLVRFYTPEEGRRSKREERELWNFGTLELWKRVQASPV</sequence>
<name>A0A9P5NCI7_GYMJU</name>
<accession>A0A9P5NCI7</accession>
<dbReference type="AlphaFoldDB" id="A0A9P5NCI7"/>
<dbReference type="EMBL" id="JADNYJ010000154">
    <property type="protein sequence ID" value="KAF8878886.1"/>
    <property type="molecule type" value="Genomic_DNA"/>
</dbReference>
<proteinExistence type="predicted"/>
<feature type="region of interest" description="Disordered" evidence="1">
    <location>
        <begin position="1"/>
        <end position="42"/>
    </location>
</feature>